<evidence type="ECO:0000256" key="10">
    <source>
        <dbReference type="ARBA" id="ARBA00023242"/>
    </source>
</evidence>
<dbReference type="Pfam" id="PF03850">
    <property type="entry name" value="Tfb4"/>
    <property type="match status" value="1"/>
</dbReference>
<evidence type="ECO:0000256" key="3">
    <source>
        <dbReference type="ARBA" id="ARBA00022723"/>
    </source>
</evidence>
<dbReference type="GO" id="GO:0006289">
    <property type="term" value="P:nucleotide-excision repair"/>
    <property type="evidence" value="ECO:0007669"/>
    <property type="project" value="UniProtKB-UniRule"/>
</dbReference>
<dbReference type="GeneID" id="8250419"/>
<evidence type="ECO:0000313" key="13">
    <source>
        <dbReference type="Proteomes" id="UP000002009"/>
    </source>
</evidence>
<comment type="subunit">
    <text evidence="11">Component of the 7-subunit TFIIH core complex composed of XPB, XPD, TFB1/GTF2H1, GTF2H2/P44, TFB4/GTF2H3, TFB2/GTF2H4 and TFB5/GTF2H5, which is active in NER. The core complex associates with the 3-subunit CDK-activating kinase (CAK) module composed of CYCH1/cyclin H1, CDKD and MAT1/At4g30820 to form the 10-subunit holoenzyme (holo-TFIIH) active in transcription.</text>
</comment>
<comment type="subcellular location">
    <subcellularLocation>
        <location evidence="1 11">Nucleus</location>
    </subcellularLocation>
</comment>
<keyword evidence="3 11" id="KW-0479">Metal-binding</keyword>
<dbReference type="AlphaFoldDB" id="C1FDB0"/>
<evidence type="ECO:0000313" key="12">
    <source>
        <dbReference type="EMBL" id="ACO68360.1"/>
    </source>
</evidence>
<dbReference type="STRING" id="296587.C1FDB0"/>
<proteinExistence type="inferred from homology"/>
<keyword evidence="5 11" id="KW-0863">Zinc-finger</keyword>
<keyword evidence="10 11" id="KW-0539">Nucleus</keyword>
<dbReference type="PANTHER" id="PTHR12831">
    <property type="entry name" value="TRANSCRIPTION INITIATION FACTOR IIH TFIIH , POLYPEPTIDE 3-RELATED"/>
    <property type="match status" value="1"/>
</dbReference>
<dbReference type="GO" id="GO:0005675">
    <property type="term" value="C:transcription factor TFIIH holo complex"/>
    <property type="evidence" value="ECO:0007669"/>
    <property type="project" value="UniProtKB-UniRule"/>
</dbReference>
<evidence type="ECO:0000256" key="7">
    <source>
        <dbReference type="ARBA" id="ARBA00023015"/>
    </source>
</evidence>
<dbReference type="eggNOG" id="KOG2487">
    <property type="taxonomic scope" value="Eukaryota"/>
</dbReference>
<keyword evidence="6 11" id="KW-0862">Zinc</keyword>
<dbReference type="GO" id="GO:0006355">
    <property type="term" value="P:regulation of DNA-templated transcription"/>
    <property type="evidence" value="ECO:0007669"/>
    <property type="project" value="InterPro"/>
</dbReference>
<dbReference type="RefSeq" id="XP_002507102.1">
    <property type="nucleotide sequence ID" value="XM_002507056.1"/>
</dbReference>
<comment type="function">
    <text evidence="11">Component of the general transcription and DNA repair factor IIH (TFIIH) core complex, which is involved in general and transcription-coupled nucleotide excision repair (NER) of damaged DNA and, when complexed to CAK, in RNA transcription by RNA polymerase II. In NER, TFIIH acts by opening DNA around the lesion to allow the excision of the damaged oligonucleotide and its replacement by a new DNA fragment. In transcription, TFIIH has an essential role in transcription initiation. When the pre-initiation complex (PIC) has been established, TFIIH is required for promoter opening and promoter escape. Phosphorylation of the C-terminal tail (CTD) of the largest subunit of RNA polymerase II by the kinase module CAK controls the initiation of transcription.</text>
</comment>
<dbReference type="Proteomes" id="UP000002009">
    <property type="component" value="Chromosome 1"/>
</dbReference>
<organism evidence="12 13">
    <name type="scientific">Micromonas commoda (strain RCC299 / NOUM17 / CCMP2709)</name>
    <name type="common">Picoplanktonic green alga</name>
    <dbReference type="NCBI Taxonomy" id="296587"/>
    <lineage>
        <taxon>Eukaryota</taxon>
        <taxon>Viridiplantae</taxon>
        <taxon>Chlorophyta</taxon>
        <taxon>Mamiellophyceae</taxon>
        <taxon>Mamiellales</taxon>
        <taxon>Mamiellaceae</taxon>
        <taxon>Micromonas</taxon>
    </lineage>
</organism>
<reference evidence="12 13" key="1">
    <citation type="journal article" date="2009" name="Science">
        <title>Green evolution and dynamic adaptations revealed by genomes of the marine picoeukaryotes Micromonas.</title>
        <authorList>
            <person name="Worden A.Z."/>
            <person name="Lee J.H."/>
            <person name="Mock T."/>
            <person name="Rouze P."/>
            <person name="Simmons M.P."/>
            <person name="Aerts A.L."/>
            <person name="Allen A.E."/>
            <person name="Cuvelier M.L."/>
            <person name="Derelle E."/>
            <person name="Everett M.V."/>
            <person name="Foulon E."/>
            <person name="Grimwood J."/>
            <person name="Gundlach H."/>
            <person name="Henrissat B."/>
            <person name="Napoli C."/>
            <person name="McDonald S.M."/>
            <person name="Parker M.S."/>
            <person name="Rombauts S."/>
            <person name="Salamov A."/>
            <person name="Von Dassow P."/>
            <person name="Badger J.H."/>
            <person name="Coutinho P.M."/>
            <person name="Demir E."/>
            <person name="Dubchak I."/>
            <person name="Gentemann C."/>
            <person name="Eikrem W."/>
            <person name="Gready J.E."/>
            <person name="John U."/>
            <person name="Lanier W."/>
            <person name="Lindquist E.A."/>
            <person name="Lucas S."/>
            <person name="Mayer K.F."/>
            <person name="Moreau H."/>
            <person name="Not F."/>
            <person name="Otillar R."/>
            <person name="Panaud O."/>
            <person name="Pangilinan J."/>
            <person name="Paulsen I."/>
            <person name="Piegu B."/>
            <person name="Poliakov A."/>
            <person name="Robbens S."/>
            <person name="Schmutz J."/>
            <person name="Toulza E."/>
            <person name="Wyss T."/>
            <person name="Zelensky A."/>
            <person name="Zhou K."/>
            <person name="Armbrust E.V."/>
            <person name="Bhattacharya D."/>
            <person name="Goodenough U.W."/>
            <person name="Van de Peer Y."/>
            <person name="Grigoriev I.V."/>
        </authorList>
    </citation>
    <scope>NUCLEOTIDE SEQUENCE [LARGE SCALE GENOMIC DNA]</scope>
    <source>
        <strain evidence="13">RCC299 / NOUM17</strain>
    </source>
</reference>
<accession>C1FDB0</accession>
<keyword evidence="13" id="KW-1185">Reference proteome</keyword>
<dbReference type="InterPro" id="IPR004600">
    <property type="entry name" value="TFIIH_Tfb4/GTF2H3"/>
</dbReference>
<comment type="similarity">
    <text evidence="2 11">Belongs to the TFB4 family.</text>
</comment>
<dbReference type="FunCoup" id="C1FDB0">
    <property type="interactions" value="1856"/>
</dbReference>
<evidence type="ECO:0000256" key="4">
    <source>
        <dbReference type="ARBA" id="ARBA00022763"/>
    </source>
</evidence>
<dbReference type="GO" id="GO:0008270">
    <property type="term" value="F:zinc ion binding"/>
    <property type="evidence" value="ECO:0007669"/>
    <property type="project" value="UniProtKB-KW"/>
</dbReference>
<protein>
    <recommendedName>
        <fullName evidence="11">General transcription and DNA repair factor IIH subunit TFB4</fullName>
    </recommendedName>
    <alternativeName>
        <fullName evidence="11">RNA polymerase II transcription factor B subunit 4</fullName>
    </alternativeName>
</protein>
<evidence type="ECO:0000256" key="6">
    <source>
        <dbReference type="ARBA" id="ARBA00022833"/>
    </source>
</evidence>
<gene>
    <name evidence="12" type="primary">TFB4</name>
    <name evidence="12" type="ORF">MICPUN_54965</name>
</gene>
<evidence type="ECO:0000256" key="8">
    <source>
        <dbReference type="ARBA" id="ARBA00023163"/>
    </source>
</evidence>
<evidence type="ECO:0000256" key="5">
    <source>
        <dbReference type="ARBA" id="ARBA00022771"/>
    </source>
</evidence>
<name>C1FDB0_MICCC</name>
<keyword evidence="9 11" id="KW-0234">DNA repair</keyword>
<keyword evidence="8 11" id="KW-0804">Transcription</keyword>
<dbReference type="EMBL" id="CP001574">
    <property type="protein sequence ID" value="ACO68360.1"/>
    <property type="molecule type" value="Genomic_DNA"/>
</dbReference>
<evidence type="ECO:0000256" key="9">
    <source>
        <dbReference type="ARBA" id="ARBA00023204"/>
    </source>
</evidence>
<dbReference type="InParanoid" id="C1FDB0"/>
<dbReference type="Gene3D" id="3.40.50.410">
    <property type="entry name" value="von Willebrand factor, type A domain"/>
    <property type="match status" value="1"/>
</dbReference>
<dbReference type="OrthoDB" id="17307at2759"/>
<sequence>MLGVRGSGTSSALVILVETSIDENSDGERMEGTSSDDGLGIMHTLRDLVLFISCYLALNLQNDLVVLALHNGDCHYLYESPKSKLRRGVRVQPPVSDVCKEIITRIFRISSSPLQSPSGDASSSGSESPLAAGLSMALCHIQRLGTGSFRGLRRIFCLLRSPVSQRQYIPMMNVIFAAQQAFVTIDSYSLCDMHSDILEQAANMTNGLHRKLQKDGELGQHLLTFSSWSQTCRHSLLPGKQCGVDFKTFCFCHKKTLQRGFVCSACLSISCVALKTGGDCMTCAANFDTCS</sequence>
<dbReference type="OMA" id="DYRASCH"/>
<keyword evidence="7 11" id="KW-0805">Transcription regulation</keyword>
<evidence type="ECO:0000256" key="2">
    <source>
        <dbReference type="ARBA" id="ARBA00005273"/>
    </source>
</evidence>
<dbReference type="KEGG" id="mis:MICPUN_54965"/>
<evidence type="ECO:0000256" key="11">
    <source>
        <dbReference type="RuleBase" id="RU368090"/>
    </source>
</evidence>
<dbReference type="InterPro" id="IPR036465">
    <property type="entry name" value="vWFA_dom_sf"/>
</dbReference>
<keyword evidence="4 11" id="KW-0227">DNA damage</keyword>
<dbReference type="PANTHER" id="PTHR12831:SF0">
    <property type="entry name" value="GENERAL TRANSCRIPTION FACTOR IIH SUBUNIT 3"/>
    <property type="match status" value="1"/>
</dbReference>
<dbReference type="GO" id="GO:0000439">
    <property type="term" value="C:transcription factor TFIIH core complex"/>
    <property type="evidence" value="ECO:0007669"/>
    <property type="project" value="UniProtKB-UniRule"/>
</dbReference>
<evidence type="ECO:0000256" key="1">
    <source>
        <dbReference type="ARBA" id="ARBA00004123"/>
    </source>
</evidence>